<keyword evidence="2" id="KW-1185">Reference proteome</keyword>
<comment type="caution">
    <text evidence="1">The sequence shown here is derived from an EMBL/GenBank/DDBJ whole genome shotgun (WGS) entry which is preliminary data.</text>
</comment>
<organism evidence="1 2">
    <name type="scientific">Alloalcanivorax balearicus MACL04</name>
    <dbReference type="NCBI Taxonomy" id="1177182"/>
    <lineage>
        <taxon>Bacteria</taxon>
        <taxon>Pseudomonadati</taxon>
        <taxon>Pseudomonadota</taxon>
        <taxon>Gammaproteobacteria</taxon>
        <taxon>Oceanospirillales</taxon>
        <taxon>Alcanivoracaceae</taxon>
        <taxon>Alloalcanivorax</taxon>
    </lineage>
</organism>
<name>A0ABT2R595_9GAMM</name>
<protein>
    <submittedName>
        <fullName evidence="1">IS4 family transposase</fullName>
    </submittedName>
</protein>
<feature type="non-terminal residue" evidence="1">
    <location>
        <position position="58"/>
    </location>
</feature>
<accession>A0ABT2R595</accession>
<dbReference type="Proteomes" id="UP001064106">
    <property type="component" value="Unassembled WGS sequence"/>
</dbReference>
<reference evidence="1" key="1">
    <citation type="submission" date="2012-09" db="EMBL/GenBank/DDBJ databases">
        <title>Genome Sequence of alkane-degrading Bacterium Alcanivorax balearicus MACL04.</title>
        <authorList>
            <person name="Lai Q."/>
            <person name="Shao Z."/>
        </authorList>
    </citation>
    <scope>NUCLEOTIDE SEQUENCE</scope>
    <source>
        <strain evidence="1">MACL04</strain>
    </source>
</reference>
<dbReference type="EMBL" id="ARXS01000053">
    <property type="protein sequence ID" value="MCU5784950.1"/>
    <property type="molecule type" value="Genomic_DNA"/>
</dbReference>
<gene>
    <name evidence="1" type="ORF">MA04_04250</name>
</gene>
<evidence type="ECO:0000313" key="2">
    <source>
        <dbReference type="Proteomes" id="UP001064106"/>
    </source>
</evidence>
<proteinExistence type="predicted"/>
<evidence type="ECO:0000313" key="1">
    <source>
        <dbReference type="EMBL" id="MCU5784950.1"/>
    </source>
</evidence>
<sequence length="58" mass="6828">MDAKQNRFQQQAIKQQLSRQDAIRFINVLTSAELFDLLESLLPEHRERLFPPTETLAM</sequence>